<dbReference type="PANTHER" id="PTHR46568:SF1">
    <property type="entry name" value="ALKYLDIHYDROXYACETONEPHOSPHATE SYNTHASE, PEROXISOMAL"/>
    <property type="match status" value="1"/>
</dbReference>
<evidence type="ECO:0000256" key="7">
    <source>
        <dbReference type="RuleBase" id="RU363113"/>
    </source>
</evidence>
<keyword evidence="3 7" id="KW-0285">Flavoprotein</keyword>
<comment type="subunit">
    <text evidence="7">Homodimer.</text>
</comment>
<comment type="cofactor">
    <cofactor evidence="7">
        <name>FAD</name>
        <dbReference type="ChEBI" id="CHEBI:57692"/>
    </cofactor>
</comment>
<keyword evidence="7" id="KW-0444">Lipid biosynthesis</keyword>
<reference evidence="9" key="1">
    <citation type="submission" date="2013-04" db="EMBL/GenBank/DDBJ databases">
        <authorList>
            <person name="Qu J."/>
            <person name="Murali S.C."/>
            <person name="Bandaranaike D."/>
            <person name="Bellair M."/>
            <person name="Blankenburg K."/>
            <person name="Chao H."/>
            <person name="Dinh H."/>
            <person name="Doddapaneni H."/>
            <person name="Downs B."/>
            <person name="Dugan-Rocha S."/>
            <person name="Elkadiri S."/>
            <person name="Gnanaolivu R.D."/>
            <person name="Hernandez B."/>
            <person name="Javaid M."/>
            <person name="Jayaseelan J.C."/>
            <person name="Lee S."/>
            <person name="Li M."/>
            <person name="Ming W."/>
            <person name="Munidasa M."/>
            <person name="Muniz J."/>
            <person name="Nguyen L."/>
            <person name="Ongeri F."/>
            <person name="Osuji N."/>
            <person name="Pu L.-L."/>
            <person name="Puazo M."/>
            <person name="Qu C."/>
            <person name="Quiroz J."/>
            <person name="Raj R."/>
            <person name="Weissenberger G."/>
            <person name="Xin Y."/>
            <person name="Zou X."/>
            <person name="Han Y."/>
            <person name="Richards S."/>
            <person name="Worley K."/>
            <person name="Muzny D."/>
            <person name="Gibbs R."/>
        </authorList>
    </citation>
    <scope>NUCLEOTIDE SEQUENCE</scope>
    <source>
        <strain evidence="9">Sampled in the wild</strain>
    </source>
</reference>
<dbReference type="InterPro" id="IPR004113">
    <property type="entry name" value="FAD-bd_oxidored_4_C"/>
</dbReference>
<dbReference type="Pfam" id="PF02913">
    <property type="entry name" value="FAD-oxidase_C"/>
    <property type="match status" value="1"/>
</dbReference>
<feature type="binding site" evidence="5">
    <location>
        <position position="181"/>
    </location>
    <ligand>
        <name>substrate</name>
    </ligand>
</feature>
<keyword evidence="10" id="KW-1185">Reference proteome</keyword>
<comment type="subcellular location">
    <subcellularLocation>
        <location evidence="7">Peroxisome</location>
    </subcellularLocation>
</comment>
<comment type="catalytic activity">
    <reaction evidence="7">
        <text>a long chain fatty alcohol + a 1-acylglycerone 3-phosphate = a 1-O-alkylglycerone 3-phosphate + a long-chain fatty acid + H(+)</text>
        <dbReference type="Rhea" id="RHEA:36171"/>
        <dbReference type="ChEBI" id="CHEBI:15378"/>
        <dbReference type="ChEBI" id="CHEBI:17135"/>
        <dbReference type="ChEBI" id="CHEBI:57534"/>
        <dbReference type="ChEBI" id="CHEBI:57560"/>
        <dbReference type="ChEBI" id="CHEBI:73315"/>
        <dbReference type="EC" id="2.5.1.26"/>
    </reaction>
</comment>
<gene>
    <name evidence="9" type="ORF">J437_LFUL015964</name>
</gene>
<dbReference type="EMBL" id="KZ308978">
    <property type="protein sequence ID" value="KAG8236013.1"/>
    <property type="molecule type" value="Genomic_DNA"/>
</dbReference>
<evidence type="ECO:0000256" key="3">
    <source>
        <dbReference type="ARBA" id="ARBA00022630"/>
    </source>
</evidence>
<reference evidence="9" key="2">
    <citation type="submission" date="2017-10" db="EMBL/GenBank/DDBJ databases">
        <title>Ladona fulva Genome sequencing and assembly.</title>
        <authorList>
            <person name="Murali S."/>
            <person name="Richards S."/>
            <person name="Bandaranaike D."/>
            <person name="Bellair M."/>
            <person name="Blankenburg K."/>
            <person name="Chao H."/>
            <person name="Dinh H."/>
            <person name="Doddapaneni H."/>
            <person name="Dugan-Rocha S."/>
            <person name="Elkadiri S."/>
            <person name="Gnanaolivu R."/>
            <person name="Hernandez B."/>
            <person name="Skinner E."/>
            <person name="Javaid M."/>
            <person name="Lee S."/>
            <person name="Li M."/>
            <person name="Ming W."/>
            <person name="Munidasa M."/>
            <person name="Muniz J."/>
            <person name="Nguyen L."/>
            <person name="Hughes D."/>
            <person name="Osuji N."/>
            <person name="Pu L.-L."/>
            <person name="Puazo M."/>
            <person name="Qu C."/>
            <person name="Quiroz J."/>
            <person name="Raj R."/>
            <person name="Weissenberger G."/>
            <person name="Xin Y."/>
            <person name="Zou X."/>
            <person name="Han Y."/>
            <person name="Worley K."/>
            <person name="Muzny D."/>
            <person name="Gibbs R."/>
        </authorList>
    </citation>
    <scope>NUCLEOTIDE SEQUENCE</scope>
    <source>
        <strain evidence="9">Sampled in the wild</strain>
    </source>
</reference>
<comment type="caution">
    <text evidence="9">The sequence shown here is derived from an EMBL/GenBank/DDBJ whole genome shotgun (WGS) entry which is preliminary data.</text>
</comment>
<dbReference type="GO" id="GO:0005777">
    <property type="term" value="C:peroxisome"/>
    <property type="evidence" value="ECO:0007669"/>
    <property type="project" value="UniProtKB-SubCell"/>
</dbReference>
<dbReference type="UniPathway" id="UPA00781"/>
<proteinExistence type="inferred from homology"/>
<evidence type="ECO:0000313" key="10">
    <source>
        <dbReference type="Proteomes" id="UP000792457"/>
    </source>
</evidence>
<dbReference type="AlphaFoldDB" id="A0A8K0P8K3"/>
<comment type="similarity">
    <text evidence="7">Belongs to the FAD-binding oxidoreductase/transferase type 4 family.</text>
</comment>
<keyword evidence="7" id="KW-0576">Peroxisome</keyword>
<comment type="pathway">
    <text evidence="1 7">Glycerolipid metabolism; ether lipid biosynthesis.</text>
</comment>
<dbReference type="Gene3D" id="3.30.70.3450">
    <property type="match status" value="1"/>
</dbReference>
<feature type="domain" description="FAD-binding oxidoreductase/transferase type 4 C-terminal" evidence="8">
    <location>
        <begin position="52"/>
        <end position="164"/>
    </location>
</feature>
<dbReference type="GO" id="GO:0050660">
    <property type="term" value="F:flavin adenine dinucleotide binding"/>
    <property type="evidence" value="ECO:0007669"/>
    <property type="project" value="InterPro"/>
</dbReference>
<dbReference type="GO" id="GO:0008609">
    <property type="term" value="F:alkylglycerone-phosphate synthase activity"/>
    <property type="evidence" value="ECO:0007669"/>
    <property type="project" value="UniProtKB-EC"/>
</dbReference>
<dbReference type="InterPro" id="IPR016169">
    <property type="entry name" value="FAD-bd_PCMH_sub2"/>
</dbReference>
<dbReference type="SUPFAM" id="SSF55103">
    <property type="entry name" value="FAD-linked oxidases, C-terminal domain"/>
    <property type="match status" value="1"/>
</dbReference>
<keyword evidence="7" id="KW-0808">Transferase</keyword>
<protein>
    <recommendedName>
        <fullName evidence="2 7">Alkylglycerone-phosphate synthase</fullName>
        <shortName evidence="7">Alkyl-DHAP synthase</shortName>
        <ecNumber evidence="2 7">2.5.1.26</ecNumber>
    </recommendedName>
</protein>
<feature type="site" description="Important for enzyme activity" evidence="6">
    <location>
        <position position="86"/>
    </location>
</feature>
<comment type="function">
    <text evidence="7">Catalyzes the exchange of an acyl for a long-chain alkyl group and the formation of the ether bond in the biosynthesis of ether phospholipids.</text>
</comment>
<dbReference type="Gene3D" id="3.30.465.10">
    <property type="match status" value="1"/>
</dbReference>
<accession>A0A8K0P8K3</accession>
<keyword evidence="7" id="KW-0443">Lipid metabolism</keyword>
<dbReference type="InterPro" id="IPR016164">
    <property type="entry name" value="FAD-linked_Oxase-like_C"/>
</dbReference>
<sequence>MKKNVYGNIEDLVVHARFVTPAGVLEKQGRAPRLSCTLGVVTEVTLKIRPLPRCRKYGSIVFPDFELGVHCMREVAKKRCQPASIRLMDNEQFHFGQVLRSSPSVVGRLLEGLKKTYARYLLGLDPQRMCVATLVFEGDEDDVVQQEKKIYGIAKEFGGIAAGQTNGERGYMLTFVIAYIR</sequence>
<evidence type="ECO:0000256" key="5">
    <source>
        <dbReference type="PIRSR" id="PIRSR625650-2"/>
    </source>
</evidence>
<evidence type="ECO:0000256" key="2">
    <source>
        <dbReference type="ARBA" id="ARBA00012385"/>
    </source>
</evidence>
<evidence type="ECO:0000256" key="1">
    <source>
        <dbReference type="ARBA" id="ARBA00004670"/>
    </source>
</evidence>
<dbReference type="Proteomes" id="UP000792457">
    <property type="component" value="Unassembled WGS sequence"/>
</dbReference>
<name>A0A8K0P8K3_LADFU</name>
<evidence type="ECO:0000256" key="6">
    <source>
        <dbReference type="PIRSR" id="PIRSR625650-4"/>
    </source>
</evidence>
<keyword evidence="4 7" id="KW-0274">FAD</keyword>
<dbReference type="EC" id="2.5.1.26" evidence="2 7"/>
<dbReference type="GO" id="GO:0008611">
    <property type="term" value="P:ether lipid biosynthetic process"/>
    <property type="evidence" value="ECO:0007669"/>
    <property type="project" value="UniProtKB-UniPathway"/>
</dbReference>
<evidence type="ECO:0000259" key="8">
    <source>
        <dbReference type="Pfam" id="PF02913"/>
    </source>
</evidence>
<dbReference type="InterPro" id="IPR025650">
    <property type="entry name" value="Alkyl-DHAP_Synthase"/>
</dbReference>
<feature type="non-terminal residue" evidence="9">
    <location>
        <position position="1"/>
    </location>
</feature>
<dbReference type="OrthoDB" id="7786253at2759"/>
<organism evidence="9 10">
    <name type="scientific">Ladona fulva</name>
    <name type="common">Scarce chaser dragonfly</name>
    <name type="synonym">Libellula fulva</name>
    <dbReference type="NCBI Taxonomy" id="123851"/>
    <lineage>
        <taxon>Eukaryota</taxon>
        <taxon>Metazoa</taxon>
        <taxon>Ecdysozoa</taxon>
        <taxon>Arthropoda</taxon>
        <taxon>Hexapoda</taxon>
        <taxon>Insecta</taxon>
        <taxon>Pterygota</taxon>
        <taxon>Palaeoptera</taxon>
        <taxon>Odonata</taxon>
        <taxon>Epiprocta</taxon>
        <taxon>Anisoptera</taxon>
        <taxon>Libelluloidea</taxon>
        <taxon>Libellulidae</taxon>
        <taxon>Ladona</taxon>
    </lineage>
</organism>
<dbReference type="PANTHER" id="PTHR46568">
    <property type="entry name" value="ALKYLDIHYDROXYACETONEPHOSPHATE SYNTHASE, PEROXISOMAL"/>
    <property type="match status" value="1"/>
</dbReference>
<evidence type="ECO:0000256" key="4">
    <source>
        <dbReference type="ARBA" id="ARBA00022827"/>
    </source>
</evidence>
<evidence type="ECO:0000313" key="9">
    <source>
        <dbReference type="EMBL" id="KAG8236013.1"/>
    </source>
</evidence>